<dbReference type="AlphaFoldDB" id="A0A9D2N5M6"/>
<organism evidence="1 2">
    <name type="scientific">Candidatus Blautia merdigallinarum</name>
    <dbReference type="NCBI Taxonomy" id="2838495"/>
    <lineage>
        <taxon>Bacteria</taxon>
        <taxon>Bacillati</taxon>
        <taxon>Bacillota</taxon>
        <taxon>Clostridia</taxon>
        <taxon>Lachnospirales</taxon>
        <taxon>Lachnospiraceae</taxon>
        <taxon>Blautia</taxon>
    </lineage>
</organism>
<comment type="caution">
    <text evidence="1">The sequence shown here is derived from an EMBL/GenBank/DDBJ whole genome shotgun (WGS) entry which is preliminary data.</text>
</comment>
<evidence type="ECO:0000313" key="2">
    <source>
        <dbReference type="Proteomes" id="UP000823893"/>
    </source>
</evidence>
<reference evidence="1" key="1">
    <citation type="journal article" date="2021" name="PeerJ">
        <title>Extensive microbial diversity within the chicken gut microbiome revealed by metagenomics and culture.</title>
        <authorList>
            <person name="Gilroy R."/>
            <person name="Ravi A."/>
            <person name="Getino M."/>
            <person name="Pursley I."/>
            <person name="Horton D.L."/>
            <person name="Alikhan N.F."/>
            <person name="Baker D."/>
            <person name="Gharbi K."/>
            <person name="Hall N."/>
            <person name="Watson M."/>
            <person name="Adriaenssens E.M."/>
            <person name="Foster-Nyarko E."/>
            <person name="Jarju S."/>
            <person name="Secka A."/>
            <person name="Antonio M."/>
            <person name="Oren A."/>
            <person name="Chaudhuri R.R."/>
            <person name="La Ragione R."/>
            <person name="Hildebrand F."/>
            <person name="Pallen M.J."/>
        </authorList>
    </citation>
    <scope>NUCLEOTIDE SEQUENCE</scope>
    <source>
        <strain evidence="1">ChiSxjej6B18-287</strain>
    </source>
</reference>
<sequence>MRNVTELSKLKGKVYVYLRDEVIADKFLRDAENEGFTFGDGAKPTTRPGNNLYVVNKDWTISHVGWAGHMAYQSATMIGDQRLIRIDYEKYILN</sequence>
<dbReference type="EMBL" id="DWWV01000120">
    <property type="protein sequence ID" value="HJC11027.1"/>
    <property type="molecule type" value="Genomic_DNA"/>
</dbReference>
<dbReference type="Proteomes" id="UP000823893">
    <property type="component" value="Unassembled WGS sequence"/>
</dbReference>
<protein>
    <submittedName>
        <fullName evidence="1">Uncharacterized protein</fullName>
    </submittedName>
</protein>
<evidence type="ECO:0000313" key="1">
    <source>
        <dbReference type="EMBL" id="HJC11027.1"/>
    </source>
</evidence>
<name>A0A9D2N5M6_9FIRM</name>
<proteinExistence type="predicted"/>
<accession>A0A9D2N5M6</accession>
<reference evidence="1" key="2">
    <citation type="submission" date="2021-04" db="EMBL/GenBank/DDBJ databases">
        <authorList>
            <person name="Gilroy R."/>
        </authorList>
    </citation>
    <scope>NUCLEOTIDE SEQUENCE</scope>
    <source>
        <strain evidence="1">ChiSxjej6B18-287</strain>
    </source>
</reference>
<gene>
    <name evidence="1" type="ORF">H9935_09490</name>
</gene>